<reference evidence="2" key="2">
    <citation type="journal article" date="2023" name="BMC Genomics">
        <title>Pest status, molecular evolution, and epigenetic factors derived from the genome assembly of Frankliniella fusca, a thysanopteran phytovirus vector.</title>
        <authorList>
            <person name="Catto M.A."/>
            <person name="Labadie P.E."/>
            <person name="Jacobson A.L."/>
            <person name="Kennedy G.G."/>
            <person name="Srinivasan R."/>
            <person name="Hunt B.G."/>
        </authorList>
    </citation>
    <scope>NUCLEOTIDE SEQUENCE</scope>
    <source>
        <strain evidence="2">PL_HMW_Pooled</strain>
    </source>
</reference>
<comment type="caution">
    <text evidence="2">The sequence shown here is derived from an EMBL/GenBank/DDBJ whole genome shotgun (WGS) entry which is preliminary data.</text>
</comment>
<accession>A0AAE1I490</accession>
<feature type="compositionally biased region" description="Low complexity" evidence="1">
    <location>
        <begin position="120"/>
        <end position="136"/>
    </location>
</feature>
<feature type="region of interest" description="Disordered" evidence="1">
    <location>
        <begin position="106"/>
        <end position="136"/>
    </location>
</feature>
<keyword evidence="3" id="KW-1185">Reference proteome</keyword>
<evidence type="ECO:0000313" key="2">
    <source>
        <dbReference type="EMBL" id="KAK3933122.1"/>
    </source>
</evidence>
<feature type="non-terminal residue" evidence="2">
    <location>
        <position position="1"/>
    </location>
</feature>
<reference evidence="2" key="1">
    <citation type="submission" date="2021-07" db="EMBL/GenBank/DDBJ databases">
        <authorList>
            <person name="Catto M.A."/>
            <person name="Jacobson A."/>
            <person name="Kennedy G."/>
            <person name="Labadie P."/>
            <person name="Hunt B.G."/>
            <person name="Srinivasan R."/>
        </authorList>
    </citation>
    <scope>NUCLEOTIDE SEQUENCE</scope>
    <source>
        <strain evidence="2">PL_HMW_Pooled</strain>
        <tissue evidence="2">Head</tissue>
    </source>
</reference>
<evidence type="ECO:0000313" key="3">
    <source>
        <dbReference type="Proteomes" id="UP001219518"/>
    </source>
</evidence>
<dbReference type="Proteomes" id="UP001219518">
    <property type="component" value="Unassembled WGS sequence"/>
</dbReference>
<organism evidence="2 3">
    <name type="scientific">Frankliniella fusca</name>
    <dbReference type="NCBI Taxonomy" id="407009"/>
    <lineage>
        <taxon>Eukaryota</taxon>
        <taxon>Metazoa</taxon>
        <taxon>Ecdysozoa</taxon>
        <taxon>Arthropoda</taxon>
        <taxon>Hexapoda</taxon>
        <taxon>Insecta</taxon>
        <taxon>Pterygota</taxon>
        <taxon>Neoptera</taxon>
        <taxon>Paraneoptera</taxon>
        <taxon>Thysanoptera</taxon>
        <taxon>Terebrantia</taxon>
        <taxon>Thripoidea</taxon>
        <taxon>Thripidae</taxon>
        <taxon>Frankliniella</taxon>
    </lineage>
</organism>
<dbReference type="AlphaFoldDB" id="A0AAE1I490"/>
<name>A0AAE1I490_9NEOP</name>
<gene>
    <name evidence="2" type="ORF">KUF71_017383</name>
</gene>
<protein>
    <submittedName>
        <fullName evidence="2">Polygalacturonase QRT3</fullName>
    </submittedName>
</protein>
<feature type="compositionally biased region" description="Acidic residues" evidence="1">
    <location>
        <begin position="106"/>
        <end position="119"/>
    </location>
</feature>
<dbReference type="EMBL" id="JAHWGI010001443">
    <property type="protein sequence ID" value="KAK3933122.1"/>
    <property type="molecule type" value="Genomic_DNA"/>
</dbReference>
<proteinExistence type="predicted"/>
<evidence type="ECO:0000256" key="1">
    <source>
        <dbReference type="SAM" id="MobiDB-lite"/>
    </source>
</evidence>
<sequence length="248" mass="27638">ICLQCIPYCYSFPNWTAITPSFVQFDAMVPSALLDCNWFYGCGICGEPCYVILFYSAAPMPAGVLEQFPEPRIIELVPPAHQQHPPPAIMAGFDFAGFELPEDLQSDEESDLSSEESDGTDSALEDSPSLSDSDSVSSRWMFEPSVQKFPVDNQRIELIPECSGFWTTSCYFLILWSSTFLDCNYDGHQVLIQDLCLMHFFPCYFIRYHPDNIVHLLTSSCKSFGRSSSSPISGKDGSVLYSASSNVS</sequence>